<protein>
    <submittedName>
        <fullName evidence="2">Uncharacterized protein</fullName>
    </submittedName>
</protein>
<name>A0AAD9Q7Z0_ACRCE</name>
<dbReference type="Gene3D" id="1.20.5.340">
    <property type="match status" value="1"/>
</dbReference>
<comment type="caution">
    <text evidence="2">The sequence shown here is derived from an EMBL/GenBank/DDBJ whole genome shotgun (WGS) entry which is preliminary data.</text>
</comment>
<keyword evidence="1" id="KW-0175">Coiled coil</keyword>
<evidence type="ECO:0000313" key="3">
    <source>
        <dbReference type="Proteomes" id="UP001249851"/>
    </source>
</evidence>
<sequence>MARISRLEEENKALQTSLENSQAEIEDLRDIFGNVNLKQEAANTACERYERELKKLHRRLVKLECHSRRGNMKFCRIKEHDNETNSDTELAMRIQVHEAKDHSSRRRKHLFPQNSQNYVAPFTIKWAKS</sequence>
<dbReference type="Proteomes" id="UP001249851">
    <property type="component" value="Unassembled WGS sequence"/>
</dbReference>
<feature type="coiled-coil region" evidence="1">
    <location>
        <begin position="4"/>
        <end position="66"/>
    </location>
</feature>
<accession>A0AAD9Q7Z0</accession>
<gene>
    <name evidence="2" type="ORF">P5673_021655</name>
</gene>
<evidence type="ECO:0000256" key="1">
    <source>
        <dbReference type="SAM" id="Coils"/>
    </source>
</evidence>
<keyword evidence="3" id="KW-1185">Reference proteome</keyword>
<evidence type="ECO:0000313" key="2">
    <source>
        <dbReference type="EMBL" id="KAK2556418.1"/>
    </source>
</evidence>
<reference evidence="2" key="1">
    <citation type="journal article" date="2023" name="G3 (Bethesda)">
        <title>Whole genome assembly and annotation of the endangered Caribbean coral Acropora cervicornis.</title>
        <authorList>
            <person name="Selwyn J.D."/>
            <person name="Vollmer S.V."/>
        </authorList>
    </citation>
    <scope>NUCLEOTIDE SEQUENCE</scope>
    <source>
        <strain evidence="2">K2</strain>
    </source>
</reference>
<dbReference type="AlphaFoldDB" id="A0AAD9Q7Z0"/>
<proteinExistence type="predicted"/>
<organism evidence="2 3">
    <name type="scientific">Acropora cervicornis</name>
    <name type="common">Staghorn coral</name>
    <dbReference type="NCBI Taxonomy" id="6130"/>
    <lineage>
        <taxon>Eukaryota</taxon>
        <taxon>Metazoa</taxon>
        <taxon>Cnidaria</taxon>
        <taxon>Anthozoa</taxon>
        <taxon>Hexacorallia</taxon>
        <taxon>Scleractinia</taxon>
        <taxon>Astrocoeniina</taxon>
        <taxon>Acroporidae</taxon>
        <taxon>Acropora</taxon>
    </lineage>
</organism>
<dbReference type="EMBL" id="JARQWQ010000056">
    <property type="protein sequence ID" value="KAK2556418.1"/>
    <property type="molecule type" value="Genomic_DNA"/>
</dbReference>
<reference evidence="2" key="2">
    <citation type="journal article" date="2023" name="Science">
        <title>Genomic signatures of disease resistance in endangered staghorn corals.</title>
        <authorList>
            <person name="Vollmer S.V."/>
            <person name="Selwyn J.D."/>
            <person name="Despard B.A."/>
            <person name="Roesel C.L."/>
        </authorList>
    </citation>
    <scope>NUCLEOTIDE SEQUENCE</scope>
    <source>
        <strain evidence="2">K2</strain>
    </source>
</reference>